<gene>
    <name evidence="4" type="ORF">OLEA9_A079555</name>
</gene>
<protein>
    <submittedName>
        <fullName evidence="4">Pentatricopeptide repeat-containing At5g04810, chloroplastic</fullName>
    </submittedName>
</protein>
<evidence type="ECO:0000256" key="1">
    <source>
        <dbReference type="ARBA" id="ARBA00007626"/>
    </source>
</evidence>
<dbReference type="EMBL" id="CACTIH010004107">
    <property type="protein sequence ID" value="CAA2989488.1"/>
    <property type="molecule type" value="Genomic_DNA"/>
</dbReference>
<proteinExistence type="inferred from homology"/>
<sequence length="173" mass="19404">MGSRRGDVWEAADLMQQMRHEGVQPDIHTYTSFINVCCKAGDMLRAMKNSSRDEALGVKPNVKTYTTLIHGWGRASLPEKSLKCFEEMKLAGLKPDKAVYHCLITSLLSQATVAEDYIYTEIMRICEETVECGLMVDMGTAVHWSKCLRKIETTGGGSPLEDFPSRLEFAQYS</sequence>
<evidence type="ECO:0000313" key="5">
    <source>
        <dbReference type="Proteomes" id="UP000594638"/>
    </source>
</evidence>
<dbReference type="PANTHER" id="PTHR47939">
    <property type="entry name" value="MEMBRANE-ASSOCIATED SALT-INDUCIBLE PROTEIN-LIKE"/>
    <property type="match status" value="1"/>
</dbReference>
<comment type="caution">
    <text evidence="4">The sequence shown here is derived from an EMBL/GenBank/DDBJ whole genome shotgun (WGS) entry which is preliminary data.</text>
</comment>
<dbReference type="Proteomes" id="UP000594638">
    <property type="component" value="Unassembled WGS sequence"/>
</dbReference>
<accession>A0A8S0SB01</accession>
<dbReference type="Gene3D" id="1.25.40.10">
    <property type="entry name" value="Tetratricopeptide repeat domain"/>
    <property type="match status" value="1"/>
</dbReference>
<name>A0A8S0SB01_OLEEU</name>
<comment type="similarity">
    <text evidence="1">Belongs to the PPR family. P subfamily.</text>
</comment>
<keyword evidence="5" id="KW-1185">Reference proteome</keyword>
<evidence type="ECO:0000256" key="3">
    <source>
        <dbReference type="PROSITE-ProRule" id="PRU00708"/>
    </source>
</evidence>
<dbReference type="Gramene" id="OE9A079555T1">
    <property type="protein sequence ID" value="OE9A079555C1"/>
    <property type="gene ID" value="OE9A079555"/>
</dbReference>
<organism evidence="4 5">
    <name type="scientific">Olea europaea subsp. europaea</name>
    <dbReference type="NCBI Taxonomy" id="158383"/>
    <lineage>
        <taxon>Eukaryota</taxon>
        <taxon>Viridiplantae</taxon>
        <taxon>Streptophyta</taxon>
        <taxon>Embryophyta</taxon>
        <taxon>Tracheophyta</taxon>
        <taxon>Spermatophyta</taxon>
        <taxon>Magnoliopsida</taxon>
        <taxon>eudicotyledons</taxon>
        <taxon>Gunneridae</taxon>
        <taxon>Pentapetalae</taxon>
        <taxon>asterids</taxon>
        <taxon>lamiids</taxon>
        <taxon>Lamiales</taxon>
        <taxon>Oleaceae</taxon>
        <taxon>Oleeae</taxon>
        <taxon>Olea</taxon>
    </lineage>
</organism>
<dbReference type="OrthoDB" id="424777at2759"/>
<dbReference type="InterPro" id="IPR050667">
    <property type="entry name" value="PPR-containing_protein"/>
</dbReference>
<feature type="repeat" description="PPR" evidence="3">
    <location>
        <begin position="26"/>
        <end position="60"/>
    </location>
</feature>
<dbReference type="InterPro" id="IPR002885">
    <property type="entry name" value="PPR_rpt"/>
</dbReference>
<evidence type="ECO:0000313" key="4">
    <source>
        <dbReference type="EMBL" id="CAA2989488.1"/>
    </source>
</evidence>
<keyword evidence="2" id="KW-0677">Repeat</keyword>
<reference evidence="4 5" key="1">
    <citation type="submission" date="2019-12" db="EMBL/GenBank/DDBJ databases">
        <authorList>
            <person name="Alioto T."/>
            <person name="Alioto T."/>
            <person name="Gomez Garrido J."/>
        </authorList>
    </citation>
    <scope>NUCLEOTIDE SEQUENCE [LARGE SCALE GENOMIC DNA]</scope>
</reference>
<dbReference type="PROSITE" id="PS51375">
    <property type="entry name" value="PPR"/>
    <property type="match status" value="2"/>
</dbReference>
<dbReference type="NCBIfam" id="TIGR00756">
    <property type="entry name" value="PPR"/>
    <property type="match status" value="2"/>
</dbReference>
<evidence type="ECO:0000256" key="2">
    <source>
        <dbReference type="ARBA" id="ARBA00022737"/>
    </source>
</evidence>
<dbReference type="InterPro" id="IPR011990">
    <property type="entry name" value="TPR-like_helical_dom_sf"/>
</dbReference>
<feature type="repeat" description="PPR" evidence="3">
    <location>
        <begin position="61"/>
        <end position="95"/>
    </location>
</feature>
<dbReference type="AlphaFoldDB" id="A0A8S0SB01"/>
<dbReference type="Pfam" id="PF13041">
    <property type="entry name" value="PPR_2"/>
    <property type="match status" value="2"/>
</dbReference>
<dbReference type="PANTHER" id="PTHR47939:SF1">
    <property type="entry name" value="OS04G0684500 PROTEIN"/>
    <property type="match status" value="1"/>
</dbReference>